<comment type="caution">
    <text evidence="2">The sequence shown here is derived from an EMBL/GenBank/DDBJ whole genome shotgun (WGS) entry which is preliminary data.</text>
</comment>
<evidence type="ECO:0000256" key="1">
    <source>
        <dbReference type="SAM" id="Phobius"/>
    </source>
</evidence>
<keyword evidence="1" id="KW-0472">Membrane</keyword>
<gene>
    <name evidence="2" type="ORF">ACFO3O_12990</name>
</gene>
<dbReference type="EMBL" id="JBHSFV010000007">
    <property type="protein sequence ID" value="MFC4634831.1"/>
    <property type="molecule type" value="Genomic_DNA"/>
</dbReference>
<proteinExistence type="predicted"/>
<dbReference type="Proteomes" id="UP001596043">
    <property type="component" value="Unassembled WGS sequence"/>
</dbReference>
<dbReference type="RefSeq" id="WP_379979470.1">
    <property type="nucleotide sequence ID" value="NZ_JBHSFV010000007.1"/>
</dbReference>
<keyword evidence="3" id="KW-1185">Reference proteome</keyword>
<name>A0ABV9HZQ2_9FLAO</name>
<accession>A0ABV9HZQ2</accession>
<keyword evidence="1" id="KW-0812">Transmembrane</keyword>
<keyword evidence="1" id="KW-1133">Transmembrane helix</keyword>
<organism evidence="2 3">
    <name type="scientific">Dokdonia ponticola</name>
    <dbReference type="NCBI Taxonomy" id="2041041"/>
    <lineage>
        <taxon>Bacteria</taxon>
        <taxon>Pseudomonadati</taxon>
        <taxon>Bacteroidota</taxon>
        <taxon>Flavobacteriia</taxon>
        <taxon>Flavobacteriales</taxon>
        <taxon>Flavobacteriaceae</taxon>
        <taxon>Dokdonia</taxon>
    </lineage>
</organism>
<evidence type="ECO:0000313" key="3">
    <source>
        <dbReference type="Proteomes" id="UP001596043"/>
    </source>
</evidence>
<reference evidence="3" key="1">
    <citation type="journal article" date="2019" name="Int. J. Syst. Evol. Microbiol.">
        <title>The Global Catalogue of Microorganisms (GCM) 10K type strain sequencing project: providing services to taxonomists for standard genome sequencing and annotation.</title>
        <authorList>
            <consortium name="The Broad Institute Genomics Platform"/>
            <consortium name="The Broad Institute Genome Sequencing Center for Infectious Disease"/>
            <person name="Wu L."/>
            <person name="Ma J."/>
        </authorList>
    </citation>
    <scope>NUCLEOTIDE SEQUENCE [LARGE SCALE GENOMIC DNA]</scope>
    <source>
        <strain evidence="3">YJ-61-S</strain>
    </source>
</reference>
<feature type="transmembrane region" description="Helical" evidence="1">
    <location>
        <begin position="46"/>
        <end position="64"/>
    </location>
</feature>
<protein>
    <submittedName>
        <fullName evidence="2">Uncharacterized protein</fullName>
    </submittedName>
</protein>
<evidence type="ECO:0000313" key="2">
    <source>
        <dbReference type="EMBL" id="MFC4634831.1"/>
    </source>
</evidence>
<sequence length="70" mass="8477">MKKRKLSTLQILTIAFFVMCLIWERNIQLYLSEHGLENTLQTRKDLWVSLPILALGLFFSIRQWKRNKRQ</sequence>